<evidence type="ECO:0000256" key="3">
    <source>
        <dbReference type="ARBA" id="ARBA00022839"/>
    </source>
</evidence>
<proteinExistence type="inferred from homology"/>
<comment type="similarity">
    <text evidence="4">Belongs to the 5'-3' exonuclease family.</text>
</comment>
<dbReference type="GO" id="GO:0004534">
    <property type="term" value="F:5'-3' RNA exonuclease activity"/>
    <property type="evidence" value="ECO:0007669"/>
    <property type="project" value="TreeGrafter"/>
</dbReference>
<evidence type="ECO:0000259" key="5">
    <source>
        <dbReference type="Pfam" id="PF03159"/>
    </source>
</evidence>
<protein>
    <submittedName>
        <fullName evidence="7">XRN 5'-3' exonuclease</fullName>
    </submittedName>
</protein>
<dbReference type="InterPro" id="IPR029060">
    <property type="entry name" value="PIN-like_dom_sf"/>
</dbReference>
<evidence type="ECO:0000256" key="1">
    <source>
        <dbReference type="ARBA" id="ARBA00022722"/>
    </source>
</evidence>
<dbReference type="PANTHER" id="PTHR12341:SF7">
    <property type="entry name" value="5'-3' EXORIBONUCLEASE 1"/>
    <property type="match status" value="1"/>
</dbReference>
<evidence type="ECO:0000313" key="7">
    <source>
        <dbReference type="EMBL" id="ARF09310.1"/>
    </source>
</evidence>
<gene>
    <name evidence="7" type="ORF">Catovirus_2_259</name>
</gene>
<reference evidence="7" key="1">
    <citation type="journal article" date="2017" name="Science">
        <title>Giant viruses with an expanded complement of translation system components.</title>
        <authorList>
            <person name="Schulz F."/>
            <person name="Yutin N."/>
            <person name="Ivanova N.N."/>
            <person name="Ortega D.R."/>
            <person name="Lee T.K."/>
            <person name="Vierheilig J."/>
            <person name="Daims H."/>
            <person name="Horn M."/>
            <person name="Wagner M."/>
            <person name="Jensen G.J."/>
            <person name="Kyrpides N.C."/>
            <person name="Koonin E.V."/>
            <person name="Woyke T."/>
        </authorList>
    </citation>
    <scope>NUCLEOTIDE SEQUENCE</scope>
    <source>
        <strain evidence="7">CTV1</strain>
    </source>
</reference>
<feature type="domain" description="Xrn1 helical" evidence="6">
    <location>
        <begin position="283"/>
        <end position="362"/>
    </location>
</feature>
<name>A0A1V0SC63_9VIRU</name>
<dbReference type="Gene3D" id="3.40.50.12390">
    <property type="match status" value="1"/>
</dbReference>
<dbReference type="GO" id="GO:0016075">
    <property type="term" value="P:rRNA catabolic process"/>
    <property type="evidence" value="ECO:0007669"/>
    <property type="project" value="TreeGrafter"/>
</dbReference>
<dbReference type="PANTHER" id="PTHR12341">
    <property type="entry name" value="5'-&gt;3' EXORIBONUCLEASE"/>
    <property type="match status" value="1"/>
</dbReference>
<dbReference type="InterPro" id="IPR041412">
    <property type="entry name" value="Xrn1_helical"/>
</dbReference>
<feature type="domain" description="Xrn1 helical" evidence="6">
    <location>
        <begin position="388"/>
        <end position="581"/>
    </location>
</feature>
<sequence length="582" mass="68704">MGVPGFFSWLIKQYKEDKLITDNLPEKAGILYIDANCLFHPQCFKVLEGLPNETNIDNLESKMIQRILNYIDFLIGYVDPQKMVYIAVDGVAPLAKINQQRKRRYRSIDDNNLKNSIKSKYGIKSNNIWSNVCITPGTEFMEKLHNKLSDHFNKNKRIKIIYSSYHSSGEGEHKILQHIKNLPNQLKKCVNVIYGLDADLFFLSMASQLDNIYLLRENSQLGGRDKGIADLYDIVDDVAEELKFVSIDTTKNCYNEQIKNILETKLEQIDYDRPEINTNINFCNDFTFMCYLLGNDFLPHFPSIDIKKNGLDIILNCYTDIYINCGENLIQVDKNDVKINNQFFVELIKKISNYEKYFFTKILPEINSRKQHRRCPLSDKYSREIWEMENMKNIEIDDPIKLGEGEEEDWKFRYYEHYFHTIEYQKETIKDVCESYTKGLKWVTEYYFKECSDWKWQYDYNHAPFISDLYNYIKANRNINNITFKANEPINCLTQLMCVLPPSCCNMLPQEFRNLVTSSESPVIDMFPTKIELDMINKDLYWQCVPMIPALNIDRILLATKNIKFSGEYNIRNKKTKEYMYN</sequence>
<dbReference type="SUPFAM" id="SSF88723">
    <property type="entry name" value="PIN domain-like"/>
    <property type="match status" value="1"/>
</dbReference>
<dbReference type="InterPro" id="IPR027073">
    <property type="entry name" value="5_3_exoribonuclease"/>
</dbReference>
<dbReference type="GO" id="GO:0000956">
    <property type="term" value="P:nuclear-transcribed mRNA catabolic process"/>
    <property type="evidence" value="ECO:0007669"/>
    <property type="project" value="TreeGrafter"/>
</dbReference>
<evidence type="ECO:0000256" key="4">
    <source>
        <dbReference type="ARBA" id="ARBA00038299"/>
    </source>
</evidence>
<dbReference type="Pfam" id="PF17846">
    <property type="entry name" value="XRN_M"/>
    <property type="match status" value="2"/>
</dbReference>
<evidence type="ECO:0000256" key="2">
    <source>
        <dbReference type="ARBA" id="ARBA00022801"/>
    </source>
</evidence>
<accession>A0A1V0SC63</accession>
<keyword evidence="3 7" id="KW-0269">Exonuclease</keyword>
<dbReference type="Gene3D" id="1.25.40.1050">
    <property type="match status" value="1"/>
</dbReference>
<feature type="domain" description="Xrn1 N-terminal" evidence="5">
    <location>
        <begin position="1"/>
        <end position="218"/>
    </location>
</feature>
<dbReference type="InterPro" id="IPR004859">
    <property type="entry name" value="Xrn1_N"/>
</dbReference>
<organism evidence="7">
    <name type="scientific">Catovirus CTV1</name>
    <dbReference type="NCBI Taxonomy" id="1977631"/>
    <lineage>
        <taxon>Viruses</taxon>
        <taxon>Varidnaviria</taxon>
        <taxon>Bamfordvirae</taxon>
        <taxon>Nucleocytoviricota</taxon>
        <taxon>Megaviricetes</taxon>
        <taxon>Imitervirales</taxon>
        <taxon>Mimiviridae</taxon>
        <taxon>Klosneuvirinae</taxon>
        <taxon>Catovirus</taxon>
    </lineage>
</organism>
<dbReference type="Pfam" id="PF03159">
    <property type="entry name" value="XRN_N"/>
    <property type="match status" value="1"/>
</dbReference>
<dbReference type="CDD" id="cd18673">
    <property type="entry name" value="PIN_XRN1-2-like"/>
    <property type="match status" value="1"/>
</dbReference>
<dbReference type="EMBL" id="KY684084">
    <property type="protein sequence ID" value="ARF09310.1"/>
    <property type="molecule type" value="Genomic_DNA"/>
</dbReference>
<evidence type="ECO:0000259" key="6">
    <source>
        <dbReference type="Pfam" id="PF17846"/>
    </source>
</evidence>
<keyword evidence="1" id="KW-0540">Nuclease</keyword>
<keyword evidence="2" id="KW-0378">Hydrolase</keyword>
<dbReference type="GO" id="GO:0003723">
    <property type="term" value="F:RNA binding"/>
    <property type="evidence" value="ECO:0007669"/>
    <property type="project" value="TreeGrafter"/>
</dbReference>